<dbReference type="EMBL" id="FQNC01000094">
    <property type="protein sequence ID" value="SGZ29442.1"/>
    <property type="molecule type" value="Genomic_DNA"/>
</dbReference>
<proteinExistence type="predicted"/>
<accession>A0A2X0PMT6</accession>
<feature type="region of interest" description="Disordered" evidence="1">
    <location>
        <begin position="21"/>
        <end position="44"/>
    </location>
</feature>
<protein>
    <submittedName>
        <fullName evidence="2">BQ5605_C057g12693 protein</fullName>
    </submittedName>
</protein>
<gene>
    <name evidence="2" type="primary">BQ5605_C057g12693</name>
    <name evidence="2" type="ORF">BQ5605_C057G12693</name>
</gene>
<dbReference type="Proteomes" id="UP000249464">
    <property type="component" value="Unassembled WGS sequence"/>
</dbReference>
<feature type="compositionally biased region" description="Acidic residues" evidence="1">
    <location>
        <begin position="35"/>
        <end position="44"/>
    </location>
</feature>
<organism evidence="2 3">
    <name type="scientific">Microbotryum silenes-dioicae</name>
    <dbReference type="NCBI Taxonomy" id="796604"/>
    <lineage>
        <taxon>Eukaryota</taxon>
        <taxon>Fungi</taxon>
        <taxon>Dikarya</taxon>
        <taxon>Basidiomycota</taxon>
        <taxon>Pucciniomycotina</taxon>
        <taxon>Microbotryomycetes</taxon>
        <taxon>Microbotryales</taxon>
        <taxon>Microbotryaceae</taxon>
        <taxon>Microbotryum</taxon>
    </lineage>
</organism>
<reference evidence="2 3" key="1">
    <citation type="submission" date="2016-11" db="EMBL/GenBank/DDBJ databases">
        <authorList>
            <person name="Jaros S."/>
            <person name="Januszkiewicz K."/>
            <person name="Wedrychowicz H."/>
        </authorList>
    </citation>
    <scope>NUCLEOTIDE SEQUENCE [LARGE SCALE GENOMIC DNA]</scope>
</reference>
<dbReference type="AlphaFoldDB" id="A0A2X0PMT6"/>
<sequence length="44" mass="5017">MTGIIDDQQLCPPKLLQLTTRRDRSDLSQKCSQVESDDDHDSVQ</sequence>
<evidence type="ECO:0000313" key="3">
    <source>
        <dbReference type="Proteomes" id="UP000249464"/>
    </source>
</evidence>
<evidence type="ECO:0000313" key="2">
    <source>
        <dbReference type="EMBL" id="SGZ29442.1"/>
    </source>
</evidence>
<evidence type="ECO:0000256" key="1">
    <source>
        <dbReference type="SAM" id="MobiDB-lite"/>
    </source>
</evidence>
<keyword evidence="3" id="KW-1185">Reference proteome</keyword>
<name>A0A2X0PMT6_9BASI</name>